<keyword evidence="1" id="KW-0732">Signal</keyword>
<organism evidence="2 3">
    <name type="scientific">Pseudoalteromonas luteoviolacea S4060-1</name>
    <dbReference type="NCBI Taxonomy" id="1365257"/>
    <lineage>
        <taxon>Bacteria</taxon>
        <taxon>Pseudomonadati</taxon>
        <taxon>Pseudomonadota</taxon>
        <taxon>Gammaproteobacteria</taxon>
        <taxon>Alteromonadales</taxon>
        <taxon>Pseudoalteromonadaceae</taxon>
        <taxon>Pseudoalteromonas</taxon>
    </lineage>
</organism>
<protein>
    <recommendedName>
        <fullName evidence="4">Solute-binding protein family 3/N-terminal domain-containing protein</fullName>
    </recommendedName>
</protein>
<sequence>MKLLIAMAAMLFAFQSIAKEYNINVSESMSFHLGKKQVEQIFTAIYEPLDIAPQFHYLPSQRGLRWVNLGQFDAEAGRVESAMHQFDSLIPIPTPLATVRLAVFCLDPQFCQVNHKEGMVIIEGSLLSVQFCERFALNCHAVQNTISAFQALAKSHSHQLLATDHFSIGSLCDSGLQKVYMYILPEQGVNVRHYIHKKHLPLLSKIDLSIKEKLASGELNAFIDRLSNEFANCNGQIIEIVAPPSPKDQLNP</sequence>
<evidence type="ECO:0008006" key="4">
    <source>
        <dbReference type="Google" id="ProtNLM"/>
    </source>
</evidence>
<proteinExistence type="predicted"/>
<evidence type="ECO:0000313" key="3">
    <source>
        <dbReference type="Proteomes" id="UP000076661"/>
    </source>
</evidence>
<dbReference type="AlphaFoldDB" id="A0A162BN87"/>
<accession>A0A162BN87</accession>
<gene>
    <name evidence="2" type="ORF">N478_21695</name>
</gene>
<evidence type="ECO:0000313" key="2">
    <source>
        <dbReference type="EMBL" id="KZN64614.1"/>
    </source>
</evidence>
<comment type="caution">
    <text evidence="2">The sequence shown here is derived from an EMBL/GenBank/DDBJ whole genome shotgun (WGS) entry which is preliminary data.</text>
</comment>
<evidence type="ECO:0000256" key="1">
    <source>
        <dbReference type="SAM" id="SignalP"/>
    </source>
</evidence>
<name>A0A162BN87_9GAMM</name>
<dbReference type="PATRIC" id="fig|1365257.3.peg.3151"/>
<dbReference type="RefSeq" id="WP_063381712.1">
    <property type="nucleotide sequence ID" value="NZ_AUXX01000026.1"/>
</dbReference>
<feature type="chain" id="PRO_5007832459" description="Solute-binding protein family 3/N-terminal domain-containing protein" evidence="1">
    <location>
        <begin position="19"/>
        <end position="252"/>
    </location>
</feature>
<feature type="signal peptide" evidence="1">
    <location>
        <begin position="1"/>
        <end position="18"/>
    </location>
</feature>
<reference evidence="2 3" key="1">
    <citation type="submission" date="2013-07" db="EMBL/GenBank/DDBJ databases">
        <title>Comparative Genomic and Metabolomic Analysis of Twelve Strains of Pseudoalteromonas luteoviolacea.</title>
        <authorList>
            <person name="Vynne N.G."/>
            <person name="Mansson M."/>
            <person name="Gram L."/>
        </authorList>
    </citation>
    <scope>NUCLEOTIDE SEQUENCE [LARGE SCALE GENOMIC DNA]</scope>
    <source>
        <strain evidence="2 3">S4060-1</strain>
    </source>
</reference>
<dbReference type="EMBL" id="AUXX01000026">
    <property type="protein sequence ID" value="KZN64614.1"/>
    <property type="molecule type" value="Genomic_DNA"/>
</dbReference>
<dbReference type="Proteomes" id="UP000076661">
    <property type="component" value="Unassembled WGS sequence"/>
</dbReference>